<name>X1PZC6_9ZZZZ</name>
<evidence type="ECO:0000313" key="3">
    <source>
        <dbReference type="EMBL" id="GAI47871.1"/>
    </source>
</evidence>
<feature type="domain" description="YHS" evidence="2">
    <location>
        <begin position="33"/>
        <end position="67"/>
    </location>
</feature>
<reference evidence="3" key="1">
    <citation type="journal article" date="2014" name="Front. Microbiol.">
        <title>High frequency of phylogenetically diverse reductive dehalogenase-homologous genes in deep subseafloor sedimentary metagenomes.</title>
        <authorList>
            <person name="Kawai M."/>
            <person name="Futagami T."/>
            <person name="Toyoda A."/>
            <person name="Takaki Y."/>
            <person name="Nishi S."/>
            <person name="Hori S."/>
            <person name="Arai W."/>
            <person name="Tsubouchi T."/>
            <person name="Morono Y."/>
            <person name="Uchiyama I."/>
            <person name="Ito T."/>
            <person name="Fujiyama A."/>
            <person name="Inagaki F."/>
            <person name="Takami H."/>
        </authorList>
    </citation>
    <scope>NUCLEOTIDE SEQUENCE</scope>
    <source>
        <strain evidence="3">Expedition CK06-06</strain>
    </source>
</reference>
<dbReference type="Gene3D" id="1.10.620.20">
    <property type="entry name" value="Ribonucleotide Reductase, subunit A"/>
    <property type="match status" value="1"/>
</dbReference>
<comment type="caution">
    <text evidence="3">The sequence shown here is derived from an EMBL/GenBank/DDBJ whole genome shotgun (WGS) entry which is preliminary data.</text>
</comment>
<dbReference type="EMBL" id="BARV01035809">
    <property type="protein sequence ID" value="GAI47871.1"/>
    <property type="molecule type" value="Genomic_DNA"/>
</dbReference>
<evidence type="ECO:0000259" key="2">
    <source>
        <dbReference type="Pfam" id="PF04945"/>
    </source>
</evidence>
<dbReference type="Pfam" id="PF04945">
    <property type="entry name" value="YHS"/>
    <property type="match status" value="1"/>
</dbReference>
<feature type="non-terminal residue" evidence="3">
    <location>
        <position position="1"/>
    </location>
</feature>
<dbReference type="SUPFAM" id="SSF47240">
    <property type="entry name" value="Ferritin-like"/>
    <property type="match status" value="1"/>
</dbReference>
<proteinExistence type="predicted"/>
<dbReference type="GO" id="GO:0016491">
    <property type="term" value="F:oxidoreductase activity"/>
    <property type="evidence" value="ECO:0007669"/>
    <property type="project" value="InterPro"/>
</dbReference>
<dbReference type="InterPro" id="IPR009078">
    <property type="entry name" value="Ferritin-like_SF"/>
</dbReference>
<dbReference type="InterPro" id="IPR012348">
    <property type="entry name" value="RNR-like"/>
</dbReference>
<evidence type="ECO:0000256" key="1">
    <source>
        <dbReference type="SAM" id="MobiDB-lite"/>
    </source>
</evidence>
<organism evidence="3">
    <name type="scientific">marine sediment metagenome</name>
    <dbReference type="NCBI Taxonomy" id="412755"/>
    <lineage>
        <taxon>unclassified sequences</taxon>
        <taxon>metagenomes</taxon>
        <taxon>ecological metagenomes</taxon>
    </lineage>
</organism>
<protein>
    <recommendedName>
        <fullName evidence="2">YHS domain-containing protein</fullName>
    </recommendedName>
</protein>
<gene>
    <name evidence="3" type="ORF">S06H3_55796</name>
</gene>
<dbReference type="AlphaFoldDB" id="X1PZC6"/>
<feature type="compositionally biased region" description="Basic and acidic residues" evidence="1">
    <location>
        <begin position="9"/>
        <end position="21"/>
    </location>
</feature>
<sequence>TVPNPGQNQERHVPQHQDSKVKEQTVCPVMGGAINKDYYTVYKGRKVYFCCPGCEAEFLKNPEKYLGKLPQFKNQ</sequence>
<dbReference type="InterPro" id="IPR007029">
    <property type="entry name" value="YHS_dom"/>
</dbReference>
<feature type="region of interest" description="Disordered" evidence="1">
    <location>
        <begin position="1"/>
        <end position="21"/>
    </location>
</feature>
<accession>X1PZC6</accession>